<feature type="compositionally biased region" description="Polar residues" evidence="9">
    <location>
        <begin position="98"/>
        <end position="115"/>
    </location>
</feature>
<evidence type="ECO:0000256" key="4">
    <source>
        <dbReference type="ARBA" id="ARBA00022927"/>
    </source>
</evidence>
<feature type="compositionally biased region" description="Low complexity" evidence="9">
    <location>
        <begin position="19"/>
        <end position="41"/>
    </location>
</feature>
<comment type="subcellular location">
    <subcellularLocation>
        <location evidence="1">Nucleus</location>
        <location evidence="1">Nuclear pore complex</location>
    </subcellularLocation>
</comment>
<dbReference type="InterPro" id="IPR025574">
    <property type="entry name" value="Nucleoporin_FG_rpt"/>
</dbReference>
<keyword evidence="11" id="KW-1185">Reference proteome</keyword>
<dbReference type="Pfam" id="PF13634">
    <property type="entry name" value="Nucleoporin_FG"/>
    <property type="match status" value="1"/>
</dbReference>
<feature type="coiled-coil region" evidence="8">
    <location>
        <begin position="326"/>
        <end position="353"/>
    </location>
</feature>
<dbReference type="PANTHER" id="PTHR13437">
    <property type="entry name" value="NUCLEOPORIN P58/P45 NUCLEOPORIN-LIKE PROTEIN 1"/>
    <property type="match status" value="1"/>
</dbReference>
<feature type="compositionally biased region" description="Polar residues" evidence="9">
    <location>
        <begin position="167"/>
        <end position="183"/>
    </location>
</feature>
<keyword evidence="5" id="KW-0811">Translocation</keyword>
<dbReference type="GO" id="GO:0016491">
    <property type="term" value="F:oxidoreductase activity"/>
    <property type="evidence" value="ECO:0007669"/>
    <property type="project" value="UniProtKB-KW"/>
</dbReference>
<keyword evidence="6" id="KW-0906">Nuclear pore complex</keyword>
<evidence type="ECO:0000256" key="7">
    <source>
        <dbReference type="ARBA" id="ARBA00023242"/>
    </source>
</evidence>
<accession>A0AAF0EHS3</accession>
<reference evidence="10" key="1">
    <citation type="submission" date="2023-03" db="EMBL/GenBank/DDBJ databases">
        <title>Mating type loci evolution in Malassezia.</title>
        <authorList>
            <person name="Coelho M.A."/>
        </authorList>
    </citation>
    <scope>NUCLEOTIDE SEQUENCE</scope>
    <source>
        <strain evidence="10">CBS 9557</strain>
    </source>
</reference>
<evidence type="ECO:0000313" key="11">
    <source>
        <dbReference type="Proteomes" id="UP001213623"/>
    </source>
</evidence>
<dbReference type="GO" id="GO:0017056">
    <property type="term" value="F:structural constituent of nuclear pore"/>
    <property type="evidence" value="ECO:0007669"/>
    <property type="project" value="InterPro"/>
</dbReference>
<keyword evidence="2" id="KW-0813">Transport</keyword>
<keyword evidence="10" id="KW-0560">Oxidoreductase</keyword>
<keyword evidence="4" id="KW-0653">Protein transport</keyword>
<dbReference type="Gene3D" id="6.10.140.1350">
    <property type="match status" value="1"/>
</dbReference>
<feature type="region of interest" description="Disordered" evidence="9">
    <location>
        <begin position="1"/>
        <end position="53"/>
    </location>
</feature>
<evidence type="ECO:0000256" key="2">
    <source>
        <dbReference type="ARBA" id="ARBA00022448"/>
    </source>
</evidence>
<organism evidence="10 11">
    <name type="scientific">Malassezia nana</name>
    <dbReference type="NCBI Taxonomy" id="180528"/>
    <lineage>
        <taxon>Eukaryota</taxon>
        <taxon>Fungi</taxon>
        <taxon>Dikarya</taxon>
        <taxon>Basidiomycota</taxon>
        <taxon>Ustilaginomycotina</taxon>
        <taxon>Malasseziomycetes</taxon>
        <taxon>Malasseziales</taxon>
        <taxon>Malasseziaceae</taxon>
        <taxon>Malassezia</taxon>
    </lineage>
</organism>
<gene>
    <name evidence="10" type="primary">NUP49</name>
    <name evidence="10" type="ORF">MNAN1_000755</name>
</gene>
<proteinExistence type="predicted"/>
<protein>
    <submittedName>
        <fullName evidence="10">Glutathionyl-hydroquinone reductase</fullName>
        <ecNumber evidence="10">1.8.5.7</ecNumber>
    </submittedName>
</protein>
<dbReference type="GO" id="GO:0015031">
    <property type="term" value="P:protein transport"/>
    <property type="evidence" value="ECO:0007669"/>
    <property type="project" value="UniProtKB-KW"/>
</dbReference>
<evidence type="ECO:0000256" key="9">
    <source>
        <dbReference type="SAM" id="MobiDB-lite"/>
    </source>
</evidence>
<dbReference type="EC" id="1.8.5.7" evidence="10"/>
<dbReference type="GO" id="GO:0051028">
    <property type="term" value="P:mRNA transport"/>
    <property type="evidence" value="ECO:0007669"/>
    <property type="project" value="UniProtKB-KW"/>
</dbReference>
<dbReference type="GO" id="GO:0005643">
    <property type="term" value="C:nuclear pore"/>
    <property type="evidence" value="ECO:0007669"/>
    <property type="project" value="UniProtKB-SubCell"/>
</dbReference>
<keyword evidence="8" id="KW-0175">Coiled coil</keyword>
<evidence type="ECO:0000256" key="1">
    <source>
        <dbReference type="ARBA" id="ARBA00004567"/>
    </source>
</evidence>
<dbReference type="EMBL" id="CP119892">
    <property type="protein sequence ID" value="WFD25789.1"/>
    <property type="molecule type" value="Genomic_DNA"/>
</dbReference>
<keyword evidence="7" id="KW-0539">Nucleus</keyword>
<evidence type="ECO:0000313" key="10">
    <source>
        <dbReference type="EMBL" id="WFD25789.1"/>
    </source>
</evidence>
<feature type="region of interest" description="Disordered" evidence="9">
    <location>
        <begin position="167"/>
        <end position="186"/>
    </location>
</feature>
<sequence length="418" mass="44148">MFATTDPKPAFSIGSTSNTGPTQGQVGQAGATALAGTQASQPGQSNALGANTGVPAGVQNNAANASNGKSLFGAPTTNTTGGLFGAQNSAAPGGSSLFGGQNTTQAPGSASFGTQNNNAGGGLFGNASTSTGGLFGAKPAATGGLFGTQNAHAPGAGTFGASGSANTFTTGMGGQTQSNTQSLWGPKPAGVSLGALTAPAASPMMQHAYYQRERYNELPDAQRSLLDTMDKFISSQTQIMYELRARDASEEMCRLMTDVHTLISTQQSLSATLEADTMRLQAVTAKVEKDRHDNAMLHQVATHAKEKLSDGSSFLDWLRRFYENIAEEDLARIQRYRLTMEQLERHLISLDQREQFAPQVISDIIRNQNASFMAMAEQVATLHADIETLKKDYIKWYQTRFQSVRDPFAPVAAASDRS</sequence>
<evidence type="ECO:0000256" key="6">
    <source>
        <dbReference type="ARBA" id="ARBA00023132"/>
    </source>
</evidence>
<dbReference type="AlphaFoldDB" id="A0AAF0EHS3"/>
<dbReference type="GO" id="GO:0008139">
    <property type="term" value="F:nuclear localization sequence binding"/>
    <property type="evidence" value="ECO:0007669"/>
    <property type="project" value="InterPro"/>
</dbReference>
<evidence type="ECO:0000256" key="8">
    <source>
        <dbReference type="SAM" id="Coils"/>
    </source>
</evidence>
<dbReference type="Proteomes" id="UP001213623">
    <property type="component" value="Chromosome 1"/>
</dbReference>
<evidence type="ECO:0000256" key="5">
    <source>
        <dbReference type="ARBA" id="ARBA00023010"/>
    </source>
</evidence>
<dbReference type="InterPro" id="IPR024882">
    <property type="entry name" value="NUP58/p45/49"/>
</dbReference>
<evidence type="ECO:0000256" key="3">
    <source>
        <dbReference type="ARBA" id="ARBA00022816"/>
    </source>
</evidence>
<name>A0AAF0EHS3_9BASI</name>
<dbReference type="PANTHER" id="PTHR13437:SF2">
    <property type="entry name" value="NUCLEOPORIN P58_P45"/>
    <property type="match status" value="1"/>
</dbReference>
<keyword evidence="3" id="KW-0509">mRNA transport</keyword>
<feature type="region of interest" description="Disordered" evidence="9">
    <location>
        <begin position="85"/>
        <end position="117"/>
    </location>
</feature>